<accession>A0A3G5AFZ9</accession>
<evidence type="ECO:0000259" key="2">
    <source>
        <dbReference type="PROSITE" id="PS50969"/>
    </source>
</evidence>
<evidence type="ECO:0000256" key="1">
    <source>
        <dbReference type="SAM" id="MobiDB-lite"/>
    </source>
</evidence>
<dbReference type="InterPro" id="IPR050365">
    <property type="entry name" value="TIM50"/>
</dbReference>
<dbReference type="SMART" id="SM00577">
    <property type="entry name" value="CPDc"/>
    <property type="match status" value="1"/>
</dbReference>
<dbReference type="Pfam" id="PF03031">
    <property type="entry name" value="NIF"/>
    <property type="match status" value="1"/>
</dbReference>
<feature type="domain" description="FCP1 homology" evidence="2">
    <location>
        <begin position="53"/>
        <end position="253"/>
    </location>
</feature>
<dbReference type="InterPro" id="IPR023214">
    <property type="entry name" value="HAD_sf"/>
</dbReference>
<name>A0A3G5AFZ9_9VIRU</name>
<gene>
    <name evidence="3" type="ORF">Solumvirus1_11</name>
</gene>
<feature type="region of interest" description="Disordered" evidence="1">
    <location>
        <begin position="1"/>
        <end position="29"/>
    </location>
</feature>
<protein>
    <submittedName>
        <fullName evidence="3">DNA-directed RNA Pol II C-term-like phosphatase</fullName>
    </submittedName>
</protein>
<feature type="compositionally biased region" description="Polar residues" evidence="1">
    <location>
        <begin position="1"/>
        <end position="13"/>
    </location>
</feature>
<dbReference type="SUPFAM" id="SSF56784">
    <property type="entry name" value="HAD-like"/>
    <property type="match status" value="1"/>
</dbReference>
<dbReference type="EMBL" id="MK072498">
    <property type="protein sequence ID" value="AYV86136.1"/>
    <property type="molecule type" value="Genomic_DNA"/>
</dbReference>
<reference evidence="3" key="1">
    <citation type="submission" date="2018-10" db="EMBL/GenBank/DDBJ databases">
        <title>Hidden diversity of soil giant viruses.</title>
        <authorList>
            <person name="Schulz F."/>
            <person name="Alteio L."/>
            <person name="Goudeau D."/>
            <person name="Ryan E.M."/>
            <person name="Malmstrom R.R."/>
            <person name="Blanchard J."/>
            <person name="Woyke T."/>
        </authorList>
    </citation>
    <scope>NUCLEOTIDE SEQUENCE</scope>
    <source>
        <strain evidence="3">SMV1</strain>
    </source>
</reference>
<dbReference type="PROSITE" id="PS50969">
    <property type="entry name" value="FCP1"/>
    <property type="match status" value="1"/>
</dbReference>
<dbReference type="Gene3D" id="3.40.50.1000">
    <property type="entry name" value="HAD superfamily/HAD-like"/>
    <property type="match status" value="1"/>
</dbReference>
<dbReference type="InterPro" id="IPR036412">
    <property type="entry name" value="HAD-like_sf"/>
</dbReference>
<organism evidence="3">
    <name type="scientific">Solumvirus sp</name>
    <dbReference type="NCBI Taxonomy" id="2487773"/>
    <lineage>
        <taxon>Viruses</taxon>
        <taxon>Pithoviruses</taxon>
    </lineage>
</organism>
<sequence>MSIPQSLQVTVNKSDTKDVKQTVQSPRKSKLITHPETPSKIMKLYDSPTENFVPISKQCIVLDMDETLVNTFDMKQEKKLSKLGIMSDPNLMDIRERLYHINLVDAVSPPGSGDIAPTWGITRPHLINFMKYVHLRFKVVIIWSAGVKRYVSEVIHKICKNNKMPHSIWNRSDCVWSNEIANKPISKIASHPDLSSFVDLNNTFFIDDLQTAFNKDNPHNGIQITPYLPEISISGLRSGDDALLKLMYWFSRPDVIHAKDIRQLDKKDIFTTSISEYQKMNLVRFGDLF</sequence>
<dbReference type="PANTHER" id="PTHR12210">
    <property type="entry name" value="DULLARD PROTEIN PHOSPHATASE"/>
    <property type="match status" value="1"/>
</dbReference>
<proteinExistence type="predicted"/>
<dbReference type="InterPro" id="IPR004274">
    <property type="entry name" value="FCP1_dom"/>
</dbReference>
<evidence type="ECO:0000313" key="3">
    <source>
        <dbReference type="EMBL" id="AYV86136.1"/>
    </source>
</evidence>